<protein>
    <submittedName>
        <fullName evidence="2">Uncharacterized protein</fullName>
    </submittedName>
</protein>
<keyword evidence="3" id="KW-1185">Reference proteome</keyword>
<keyword evidence="1" id="KW-0472">Membrane</keyword>
<gene>
    <name evidence="2" type="ORF">ITP53_47740</name>
</gene>
<evidence type="ECO:0000313" key="3">
    <source>
        <dbReference type="Proteomes" id="UP000605361"/>
    </source>
</evidence>
<dbReference type="RefSeq" id="WP_195902113.1">
    <property type="nucleotide sequence ID" value="NZ_JADOGI010000266.1"/>
</dbReference>
<evidence type="ECO:0000313" key="2">
    <source>
        <dbReference type="EMBL" id="MBF8193239.1"/>
    </source>
</evidence>
<comment type="caution">
    <text evidence="2">The sequence shown here is derived from an EMBL/GenBank/DDBJ whole genome shotgun (WGS) entry which is preliminary data.</text>
</comment>
<organism evidence="2 3">
    <name type="scientific">Nonomuraea cypriaca</name>
    <dbReference type="NCBI Taxonomy" id="1187855"/>
    <lineage>
        <taxon>Bacteria</taxon>
        <taxon>Bacillati</taxon>
        <taxon>Actinomycetota</taxon>
        <taxon>Actinomycetes</taxon>
        <taxon>Streptosporangiales</taxon>
        <taxon>Streptosporangiaceae</taxon>
        <taxon>Nonomuraea</taxon>
    </lineage>
</organism>
<evidence type="ECO:0000256" key="1">
    <source>
        <dbReference type="SAM" id="Phobius"/>
    </source>
</evidence>
<dbReference type="AlphaFoldDB" id="A0A931ALP7"/>
<dbReference type="Proteomes" id="UP000605361">
    <property type="component" value="Unassembled WGS sequence"/>
</dbReference>
<reference evidence="2" key="1">
    <citation type="submission" date="2020-11" db="EMBL/GenBank/DDBJ databases">
        <title>Whole-genome analyses of Nonomuraea sp. K274.</title>
        <authorList>
            <person name="Veyisoglu A."/>
        </authorList>
    </citation>
    <scope>NUCLEOTIDE SEQUENCE</scope>
    <source>
        <strain evidence="2">K274</strain>
    </source>
</reference>
<proteinExistence type="predicted"/>
<sequence length="126" mass="14181">MDALPVEKRQELHDAHRQRPWQHLTSLGVLLGLIFTAGGLIYTALTWETGQETLRTTQQQQITDRYTKAVEQIGSDKSVEVRIGGLYALERIAKDSPPDAETIRQVVVAFILERDRPITNKGEAKS</sequence>
<name>A0A931ALP7_9ACTN</name>
<accession>A0A931ALP7</accession>
<keyword evidence="1" id="KW-0812">Transmembrane</keyword>
<keyword evidence="1" id="KW-1133">Transmembrane helix</keyword>
<feature type="transmembrane region" description="Helical" evidence="1">
    <location>
        <begin position="24"/>
        <end position="45"/>
    </location>
</feature>
<dbReference type="EMBL" id="JADOGI010000266">
    <property type="protein sequence ID" value="MBF8193239.1"/>
    <property type="molecule type" value="Genomic_DNA"/>
</dbReference>